<accession>A0ACD3AAH3</accession>
<gene>
    <name evidence="1" type="ORF">BDN72DRAFT_929676</name>
</gene>
<proteinExistence type="predicted"/>
<evidence type="ECO:0000313" key="1">
    <source>
        <dbReference type="EMBL" id="TFK62873.1"/>
    </source>
</evidence>
<name>A0ACD3AAH3_9AGAR</name>
<evidence type="ECO:0000313" key="2">
    <source>
        <dbReference type="Proteomes" id="UP000308600"/>
    </source>
</evidence>
<sequence>MAPDPNPQPNLAVVDTSTSTSRSSSPLSTSGPNVGLTSAPETVPHEPLSVVTPASTPSGSQRVLFPKATSRGNSLLKGAEEGRISRDEASAQTLAKETLPTQKSVPTLGVALTQSTPTEPSTAPTAPTTPPKHPQTPPNASVPLPIITPIKHKPGNHKPFQIYQAEKMVQSGDAWKEVRGHVVGPMPPDLFLETFMSPGTTSLKRDRDDEKPLYRKSILSKMAAVKEELDMYGIWVDELKQYCGSTVTQVDTHGHRVPDHDRQLMGPDISVYHGLSPGQIPTGIDRKTAELFLEFKFHKSADPFEDKASLPFVRKTKAAHKTLGQISIYAIAQLAAQFRTHIFSMLVFPTYARILRWDRSGVIVTKKITFADNGGIITKFFEHLQTASPEIRGVDTTVNPVSGLSDPQEAHIREALNVGADVPLQEVKIGTRRFIVAHFTFFSVSSAFGRSTRCILAYNLDPEPDEPETNMLKDSWRTIADDRLDEFSIYKRLEAAEVQNVPRAYCGGDITEGLNHRTQTPDYTKKDWSRSKKKPLQAFQHYRIAIQVIEAHLEKAVLVVNVVIAIRDAATAHVEAYIKAGILHRDISAANVMVNITGGVKGYLIDWDMAKVLPLPGAIPPQIRTLARTGTWYFIAARLISEMWQGSEQDFYDDIESFGHLLVYIASHFTSHSWGPSRKLTDFILSYFEKHEVVDHKVYGGEAKINFMQSNGSQLTQYLRNPALKSTIIEIIGVLGTRYPLFSDETKDGESVLVPDYSTVDQEKSKLLREDDYWLVKTLDKHLKDATGWGTHGGLVTLKPPGIDREGTAHPSKGETESRIAMSMTSSIYDIEEEEGVGEDGEAQGDDQQEVLEGNGEHSEEEDEEDEASDDDDGEFAPKEYVRLGRGNRGVKRQRVRADDLDYEQLRK</sequence>
<protein>
    <submittedName>
        <fullName evidence="1">Uncharacterized protein</fullName>
    </submittedName>
</protein>
<organism evidence="1 2">
    <name type="scientific">Pluteus cervinus</name>
    <dbReference type="NCBI Taxonomy" id="181527"/>
    <lineage>
        <taxon>Eukaryota</taxon>
        <taxon>Fungi</taxon>
        <taxon>Dikarya</taxon>
        <taxon>Basidiomycota</taxon>
        <taxon>Agaricomycotina</taxon>
        <taxon>Agaricomycetes</taxon>
        <taxon>Agaricomycetidae</taxon>
        <taxon>Agaricales</taxon>
        <taxon>Pluteineae</taxon>
        <taxon>Pluteaceae</taxon>
        <taxon>Pluteus</taxon>
    </lineage>
</organism>
<keyword evidence="2" id="KW-1185">Reference proteome</keyword>
<dbReference type="Proteomes" id="UP000308600">
    <property type="component" value="Unassembled WGS sequence"/>
</dbReference>
<dbReference type="EMBL" id="ML208554">
    <property type="protein sequence ID" value="TFK62873.1"/>
    <property type="molecule type" value="Genomic_DNA"/>
</dbReference>
<reference evidence="1 2" key="1">
    <citation type="journal article" date="2019" name="Nat. Ecol. Evol.">
        <title>Megaphylogeny resolves global patterns of mushroom evolution.</title>
        <authorList>
            <person name="Varga T."/>
            <person name="Krizsan K."/>
            <person name="Foldi C."/>
            <person name="Dima B."/>
            <person name="Sanchez-Garcia M."/>
            <person name="Sanchez-Ramirez S."/>
            <person name="Szollosi G.J."/>
            <person name="Szarkandi J.G."/>
            <person name="Papp V."/>
            <person name="Albert L."/>
            <person name="Andreopoulos W."/>
            <person name="Angelini C."/>
            <person name="Antonin V."/>
            <person name="Barry K.W."/>
            <person name="Bougher N.L."/>
            <person name="Buchanan P."/>
            <person name="Buyck B."/>
            <person name="Bense V."/>
            <person name="Catcheside P."/>
            <person name="Chovatia M."/>
            <person name="Cooper J."/>
            <person name="Damon W."/>
            <person name="Desjardin D."/>
            <person name="Finy P."/>
            <person name="Geml J."/>
            <person name="Haridas S."/>
            <person name="Hughes K."/>
            <person name="Justo A."/>
            <person name="Karasinski D."/>
            <person name="Kautmanova I."/>
            <person name="Kiss B."/>
            <person name="Kocsube S."/>
            <person name="Kotiranta H."/>
            <person name="LaButti K.M."/>
            <person name="Lechner B.E."/>
            <person name="Liimatainen K."/>
            <person name="Lipzen A."/>
            <person name="Lukacs Z."/>
            <person name="Mihaltcheva S."/>
            <person name="Morgado L.N."/>
            <person name="Niskanen T."/>
            <person name="Noordeloos M.E."/>
            <person name="Ohm R.A."/>
            <person name="Ortiz-Santana B."/>
            <person name="Ovrebo C."/>
            <person name="Racz N."/>
            <person name="Riley R."/>
            <person name="Savchenko A."/>
            <person name="Shiryaev A."/>
            <person name="Soop K."/>
            <person name="Spirin V."/>
            <person name="Szebenyi C."/>
            <person name="Tomsovsky M."/>
            <person name="Tulloss R.E."/>
            <person name="Uehling J."/>
            <person name="Grigoriev I.V."/>
            <person name="Vagvolgyi C."/>
            <person name="Papp T."/>
            <person name="Martin F.M."/>
            <person name="Miettinen O."/>
            <person name="Hibbett D.S."/>
            <person name="Nagy L.G."/>
        </authorList>
    </citation>
    <scope>NUCLEOTIDE SEQUENCE [LARGE SCALE GENOMIC DNA]</scope>
    <source>
        <strain evidence="1 2">NL-1719</strain>
    </source>
</reference>